<dbReference type="EMBL" id="JYDO01000055">
    <property type="protein sequence ID" value="KRZ74048.1"/>
    <property type="molecule type" value="Genomic_DNA"/>
</dbReference>
<reference evidence="2 3" key="1">
    <citation type="submission" date="2015-01" db="EMBL/GenBank/DDBJ databases">
        <title>Evolution of Trichinella species and genotypes.</title>
        <authorList>
            <person name="Korhonen P.K."/>
            <person name="Edoardo P."/>
            <person name="Giuseppe L.R."/>
            <person name="Gasser R.B."/>
        </authorList>
    </citation>
    <scope>NUCLEOTIDE SEQUENCE [LARGE SCALE GENOMIC DNA]</scope>
    <source>
        <strain evidence="2">ISS1980</strain>
    </source>
</reference>
<accession>A0A0V1MR88</accession>
<comment type="caution">
    <text evidence="2">The sequence shown here is derived from an EMBL/GenBank/DDBJ whole genome shotgun (WGS) entry which is preliminary data.</text>
</comment>
<sequence length="84" mass="10564">MNVMIKKLISTSETDMNKVEKFRGKEYEKLMKERQQRLEESKEKMRKEAEKRRKQMEQEEKKRRRVKTETVQFVKKLEKQKMRR</sequence>
<protein>
    <submittedName>
        <fullName evidence="2">Uncharacterized protein</fullName>
    </submittedName>
</protein>
<evidence type="ECO:0000256" key="1">
    <source>
        <dbReference type="SAM" id="MobiDB-lite"/>
    </source>
</evidence>
<proteinExistence type="predicted"/>
<feature type="region of interest" description="Disordered" evidence="1">
    <location>
        <begin position="34"/>
        <end position="70"/>
    </location>
</feature>
<dbReference type="AlphaFoldDB" id="A0A0V1MR88"/>
<organism evidence="2 3">
    <name type="scientific">Trichinella papuae</name>
    <dbReference type="NCBI Taxonomy" id="268474"/>
    <lineage>
        <taxon>Eukaryota</taxon>
        <taxon>Metazoa</taxon>
        <taxon>Ecdysozoa</taxon>
        <taxon>Nematoda</taxon>
        <taxon>Enoplea</taxon>
        <taxon>Dorylaimia</taxon>
        <taxon>Trichinellida</taxon>
        <taxon>Trichinellidae</taxon>
        <taxon>Trichinella</taxon>
    </lineage>
</organism>
<evidence type="ECO:0000313" key="2">
    <source>
        <dbReference type="EMBL" id="KRZ74048.1"/>
    </source>
</evidence>
<dbReference type="STRING" id="268474.A0A0V1MR88"/>
<keyword evidence="3" id="KW-1185">Reference proteome</keyword>
<feature type="compositionally biased region" description="Basic and acidic residues" evidence="1">
    <location>
        <begin position="34"/>
        <end position="61"/>
    </location>
</feature>
<name>A0A0V1MR88_9BILA</name>
<dbReference type="Proteomes" id="UP000054843">
    <property type="component" value="Unassembled WGS sequence"/>
</dbReference>
<evidence type="ECO:0000313" key="3">
    <source>
        <dbReference type="Proteomes" id="UP000054843"/>
    </source>
</evidence>
<gene>
    <name evidence="2" type="ORF">T10_6888</name>
</gene>